<dbReference type="AlphaFoldDB" id="A0AAJ1S873"/>
<evidence type="ECO:0000313" key="2">
    <source>
        <dbReference type="Proteomes" id="UP001229081"/>
    </source>
</evidence>
<reference evidence="1" key="1">
    <citation type="submission" date="2023-06" db="EMBL/GenBank/DDBJ databases">
        <title>Identification of two novel mycobacterium reveal diversities and complexities of Mycobacterium gordonae clade.</title>
        <authorList>
            <person name="Matsumoto Y."/>
            <person name="Nakamura S."/>
            <person name="Motooka D."/>
            <person name="Fukushima K."/>
        </authorList>
    </citation>
    <scope>NUCLEOTIDE SEQUENCE</scope>
    <source>
        <strain evidence="1">TY812</strain>
    </source>
</reference>
<sequence length="198" mass="20873">MRRLRTIRGVELMRVGTWETTSHPAGWRVTSDDLAAAIAAHAAKVLPRPRLKIGHSDPRFDGSPALGRVDHLRLGDGGNTLVGDFVDVPAAIAALLPHSYPSRSVEALVEYTAPDGRVWPLVLTAVALLGATAPGIETLADITDLYGVAASSARRLVVAAALPHGRQGGGRARALAVARARRTRTSRSTIGEQPCLSS</sequence>
<dbReference type="RefSeq" id="WP_240748912.1">
    <property type="nucleotide sequence ID" value="NZ_JAUFSA010000003.1"/>
</dbReference>
<gene>
    <name evidence="1" type="ORF">QXL92_30110</name>
</gene>
<proteinExistence type="predicted"/>
<organism evidence="1 2">
    <name type="scientific">Mycobacterium paragordonae</name>
    <dbReference type="NCBI Taxonomy" id="1389713"/>
    <lineage>
        <taxon>Bacteria</taxon>
        <taxon>Bacillati</taxon>
        <taxon>Actinomycetota</taxon>
        <taxon>Actinomycetes</taxon>
        <taxon>Mycobacteriales</taxon>
        <taxon>Mycobacteriaceae</taxon>
        <taxon>Mycobacterium</taxon>
    </lineage>
</organism>
<evidence type="ECO:0000313" key="1">
    <source>
        <dbReference type="EMBL" id="MDP7738990.1"/>
    </source>
</evidence>
<comment type="caution">
    <text evidence="1">The sequence shown here is derived from an EMBL/GenBank/DDBJ whole genome shotgun (WGS) entry which is preliminary data.</text>
</comment>
<dbReference type="Proteomes" id="UP001229081">
    <property type="component" value="Unassembled WGS sequence"/>
</dbReference>
<dbReference type="EMBL" id="JAUFSA010000003">
    <property type="protein sequence ID" value="MDP7738990.1"/>
    <property type="molecule type" value="Genomic_DNA"/>
</dbReference>
<accession>A0AAJ1S873</accession>
<protein>
    <submittedName>
        <fullName evidence="1">Uncharacterized protein</fullName>
    </submittedName>
</protein>
<name>A0AAJ1S873_9MYCO</name>